<name>A0A8J8MJC1_9FIRM</name>
<dbReference type="InterPro" id="IPR017900">
    <property type="entry name" value="4Fe4S_Fe_S_CS"/>
</dbReference>
<dbReference type="SUPFAM" id="SSF54862">
    <property type="entry name" value="4Fe-4S ferredoxins"/>
    <property type="match status" value="2"/>
</dbReference>
<keyword evidence="6" id="KW-1185">Reference proteome</keyword>
<dbReference type="PROSITE" id="PS51379">
    <property type="entry name" value="4FE4S_FER_2"/>
    <property type="match status" value="3"/>
</dbReference>
<dbReference type="Proteomes" id="UP000683246">
    <property type="component" value="Chromosome"/>
</dbReference>
<dbReference type="RefSeq" id="WP_212698131.1">
    <property type="nucleotide sequence ID" value="NZ_CP058649.1"/>
</dbReference>
<dbReference type="InterPro" id="IPR004108">
    <property type="entry name" value="Fe_hydrogenase_lsu_C"/>
</dbReference>
<dbReference type="NCBIfam" id="TIGR04105">
    <property type="entry name" value="FeFe_hydrog_B1"/>
    <property type="match status" value="1"/>
</dbReference>
<feature type="domain" description="4Fe-4S ferredoxin-type" evidence="4">
    <location>
        <begin position="119"/>
        <end position="149"/>
    </location>
</feature>
<proteinExistence type="predicted"/>
<dbReference type="Pfam" id="PF02906">
    <property type="entry name" value="Fe_hyd_lg_C"/>
    <property type="match status" value="1"/>
</dbReference>
<evidence type="ECO:0000313" key="5">
    <source>
        <dbReference type="EMBL" id="QUI22639.1"/>
    </source>
</evidence>
<dbReference type="Gene3D" id="3.40.950.10">
    <property type="entry name" value="Fe-only Hydrogenase (Larger Subunit), Chain L, domain 3"/>
    <property type="match status" value="1"/>
</dbReference>
<sequence length="489" mass="53578">MRKFENNVQFLKYKVLREVAASTLNGTLEKDILNIGSHIIPGPKAETRCCIYKERAIITERIKLALGGNPNHSNIIQVIDIACDECPVQKYSVTEACRGCLAHKCMDVCPFGAIDFSGHKAHIDINTCKECGKCTHVCPYNAIIEIQRPCVKACGADAISIDPETKKASINEDDCIQCGACVYQCPFGAIMDKSSIVDVIKLIKNSEENSKYKVYAMIAPAISSQFSYAKIEQVMTGIKKLGFHHVVEVALGADIIAYYEAQQVAHELAEKEWMTTSCCPAFVTYIKKHFPHLANHISTAVSPMMATSKLIKHIEPSAKTVFIGPCTAKKAEMNEPDLVGEVDYVLTFEELQALLDAHDIQVEDCQEGVLDNASYFGRIFARSGGVTDAIQHVVTANQLDVDLQPAVCDGLDACTKALKMAAFNRLKGNFIEGMACKGGCICGPTSLSHGPKDKNEVDKYGKLAIETTVNDAIRILNIDALDLDRTWNT</sequence>
<dbReference type="InterPro" id="IPR009016">
    <property type="entry name" value="Fe_hydrogenase"/>
</dbReference>
<evidence type="ECO:0000256" key="3">
    <source>
        <dbReference type="ARBA" id="ARBA00023014"/>
    </source>
</evidence>
<keyword evidence="1" id="KW-0479">Metal-binding</keyword>
<evidence type="ECO:0000256" key="1">
    <source>
        <dbReference type="ARBA" id="ARBA00022723"/>
    </source>
</evidence>
<dbReference type="GO" id="GO:0046872">
    <property type="term" value="F:metal ion binding"/>
    <property type="evidence" value="ECO:0007669"/>
    <property type="project" value="UniProtKB-KW"/>
</dbReference>
<protein>
    <submittedName>
        <fullName evidence="5">4Fe-4S dicluster domain-containing protein</fullName>
    </submittedName>
</protein>
<dbReference type="AlphaFoldDB" id="A0A8J8MJC1"/>
<dbReference type="InterPro" id="IPR050340">
    <property type="entry name" value="Cytosolic_Fe-S_CAF"/>
</dbReference>
<dbReference type="Gene3D" id="3.30.70.20">
    <property type="match status" value="2"/>
</dbReference>
<accession>A0A8J8MJC1</accession>
<evidence type="ECO:0000256" key="2">
    <source>
        <dbReference type="ARBA" id="ARBA00023004"/>
    </source>
</evidence>
<reference evidence="5" key="1">
    <citation type="submission" date="2020-07" db="EMBL/GenBank/DDBJ databases">
        <title>Vallitalea pronyensis genome.</title>
        <authorList>
            <person name="Postec A."/>
        </authorList>
    </citation>
    <scope>NUCLEOTIDE SEQUENCE</scope>
    <source>
        <strain evidence="5">FatNI3</strain>
    </source>
</reference>
<dbReference type="KEGG" id="vpy:HZI73_10160"/>
<keyword evidence="2" id="KW-0408">Iron</keyword>
<dbReference type="InterPro" id="IPR017896">
    <property type="entry name" value="4Fe4S_Fe-S-bd"/>
</dbReference>
<keyword evidence="3" id="KW-0411">Iron-sulfur</keyword>
<dbReference type="PROSITE" id="PS00198">
    <property type="entry name" value="4FE4S_FER_1"/>
    <property type="match status" value="1"/>
</dbReference>
<dbReference type="GO" id="GO:0051536">
    <property type="term" value="F:iron-sulfur cluster binding"/>
    <property type="evidence" value="ECO:0007669"/>
    <property type="project" value="UniProtKB-KW"/>
</dbReference>
<organism evidence="5 6">
    <name type="scientific">Vallitalea pronyensis</name>
    <dbReference type="NCBI Taxonomy" id="1348613"/>
    <lineage>
        <taxon>Bacteria</taxon>
        <taxon>Bacillati</taxon>
        <taxon>Bacillota</taxon>
        <taxon>Clostridia</taxon>
        <taxon>Lachnospirales</taxon>
        <taxon>Vallitaleaceae</taxon>
        <taxon>Vallitalea</taxon>
    </lineage>
</organism>
<evidence type="ECO:0000313" key="6">
    <source>
        <dbReference type="Proteomes" id="UP000683246"/>
    </source>
</evidence>
<feature type="domain" description="4Fe-4S ferredoxin-type" evidence="4">
    <location>
        <begin position="166"/>
        <end position="195"/>
    </location>
</feature>
<dbReference type="Pfam" id="PF12838">
    <property type="entry name" value="Fer4_7"/>
    <property type="match status" value="2"/>
</dbReference>
<evidence type="ECO:0000259" key="4">
    <source>
        <dbReference type="PROSITE" id="PS51379"/>
    </source>
</evidence>
<feature type="domain" description="4Fe-4S ferredoxin-type" evidence="4">
    <location>
        <begin position="89"/>
        <end position="118"/>
    </location>
</feature>
<dbReference type="SUPFAM" id="SSF53920">
    <property type="entry name" value="Fe-only hydrogenase"/>
    <property type="match status" value="1"/>
</dbReference>
<dbReference type="EMBL" id="CP058649">
    <property type="protein sequence ID" value="QUI22639.1"/>
    <property type="molecule type" value="Genomic_DNA"/>
</dbReference>
<gene>
    <name evidence="5" type="ORF">HZI73_10160</name>
</gene>
<dbReference type="InterPro" id="IPR027631">
    <property type="entry name" value="Mono_FeFe_hydrog"/>
</dbReference>
<dbReference type="PANTHER" id="PTHR11615">
    <property type="entry name" value="NITRATE, FORMATE, IRON DEHYDROGENASE"/>
    <property type="match status" value="1"/>
</dbReference>